<dbReference type="SMART" id="SM00530">
    <property type="entry name" value="HTH_XRE"/>
    <property type="match status" value="1"/>
</dbReference>
<dbReference type="Proteomes" id="UP000248291">
    <property type="component" value="Unassembled WGS sequence"/>
</dbReference>
<dbReference type="InterPro" id="IPR001387">
    <property type="entry name" value="Cro/C1-type_HTH"/>
</dbReference>
<dbReference type="PROSITE" id="PS50943">
    <property type="entry name" value="HTH_CROC1"/>
    <property type="match status" value="1"/>
</dbReference>
<dbReference type="Pfam" id="PF01381">
    <property type="entry name" value="HTH_3"/>
    <property type="match status" value="1"/>
</dbReference>
<reference evidence="4 6" key="2">
    <citation type="submission" date="2018-04" db="EMBL/GenBank/DDBJ databases">
        <title>Draft genome sequence of Pseudomonas syringae pv. actinidiae biovar 3 strains isolated from kiwifruit in Kagawa prefecture.</title>
        <authorList>
            <person name="Tabuchi M."/>
            <person name="Saito M."/>
            <person name="Fujiwara S."/>
            <person name="Sasa N."/>
            <person name="Akimitsu K."/>
            <person name="Gomi K."/>
            <person name="Konishi-Sugita S."/>
            <person name="Hamano K."/>
            <person name="Kataoka I."/>
        </authorList>
    </citation>
    <scope>NUCLEOTIDE SEQUENCE [LARGE SCALE GENOMIC DNA]</scope>
    <source>
        <strain evidence="4 6">MAFF212211</strain>
    </source>
</reference>
<dbReference type="Proteomes" id="UP000230024">
    <property type="component" value="Chromosome"/>
</dbReference>
<reference evidence="3 5" key="1">
    <citation type="submission" date="2017-11" db="EMBL/GenBank/DDBJ databases">
        <title>Complete DNA Sequence of Pseudomonas syringae pv. actinidiae, biovar 5 (Psa5).</title>
        <authorList>
            <person name="Butler M."/>
            <person name="Taiaroa G."/>
            <person name="Sumpter N."/>
            <person name="Poulter R."/>
        </authorList>
    </citation>
    <scope>NUCLEOTIDE SEQUENCE [LARGE SCALE GENOMIC DNA]</scope>
    <source>
        <strain evidence="3 5">MAFF212063</strain>
    </source>
</reference>
<evidence type="ECO:0000259" key="2">
    <source>
        <dbReference type="PROSITE" id="PS50943"/>
    </source>
</evidence>
<accession>A0A0K8M681</accession>
<dbReference type="Gene3D" id="1.10.260.40">
    <property type="entry name" value="lambda repressor-like DNA-binding domains"/>
    <property type="match status" value="1"/>
</dbReference>
<evidence type="ECO:0000313" key="6">
    <source>
        <dbReference type="Proteomes" id="UP000248291"/>
    </source>
</evidence>
<organism evidence="4 6">
    <name type="scientific">Pseudomonas syringae pv. actinidiae</name>
    <dbReference type="NCBI Taxonomy" id="103796"/>
    <lineage>
        <taxon>Bacteria</taxon>
        <taxon>Pseudomonadati</taxon>
        <taxon>Pseudomonadota</taxon>
        <taxon>Gammaproteobacteria</taxon>
        <taxon>Pseudomonadales</taxon>
        <taxon>Pseudomonadaceae</taxon>
        <taxon>Pseudomonas</taxon>
        <taxon>Pseudomonas syringae</taxon>
    </lineage>
</organism>
<evidence type="ECO:0000256" key="1">
    <source>
        <dbReference type="SAM" id="MobiDB-lite"/>
    </source>
</evidence>
<evidence type="ECO:0000313" key="3">
    <source>
        <dbReference type="EMBL" id="ATV16699.1"/>
    </source>
</evidence>
<name>A0A0K8M681_PSESF</name>
<sequence length="131" mass="14410">MNFLGMTDDAIAVELGARIQRQRLNRNKTQEQIAEAVGVSKPTIVQLERGHAKLTTLIAVMRALDIIDQVNQIVPDVPVSPVQVYKMSGAVRKRASSKVRRISQDRSSGDAEAAVPKVLHGKRLKKDDGGW</sequence>
<feature type="domain" description="HTH cro/C1-type" evidence="2">
    <location>
        <begin position="19"/>
        <end position="70"/>
    </location>
</feature>
<dbReference type="RefSeq" id="WP_017683291.1">
    <property type="nucleotide sequence ID" value="NZ_BGKA01000226.1"/>
</dbReference>
<dbReference type="InterPro" id="IPR010982">
    <property type="entry name" value="Lambda_DNA-bd_dom_sf"/>
</dbReference>
<protein>
    <submittedName>
        <fullName evidence="3 4">Transcriptional regulator</fullName>
    </submittedName>
</protein>
<evidence type="ECO:0000313" key="5">
    <source>
        <dbReference type="Proteomes" id="UP000230024"/>
    </source>
</evidence>
<dbReference type="EMBL" id="BGKA01000226">
    <property type="protein sequence ID" value="GBH19707.1"/>
    <property type="molecule type" value="Genomic_DNA"/>
</dbReference>
<evidence type="ECO:0000313" key="4">
    <source>
        <dbReference type="EMBL" id="GBH19707.1"/>
    </source>
</evidence>
<dbReference type="GO" id="GO:0003677">
    <property type="term" value="F:DNA binding"/>
    <property type="evidence" value="ECO:0007669"/>
    <property type="project" value="InterPro"/>
</dbReference>
<dbReference type="AlphaFoldDB" id="A0A0K8M681"/>
<dbReference type="CDD" id="cd00093">
    <property type="entry name" value="HTH_XRE"/>
    <property type="match status" value="1"/>
</dbReference>
<gene>
    <name evidence="3" type="ORF">CT122_07055</name>
    <name evidence="4" type="ORF">KPSA3_05720</name>
</gene>
<proteinExistence type="predicted"/>
<dbReference type="SUPFAM" id="SSF47413">
    <property type="entry name" value="lambda repressor-like DNA-binding domains"/>
    <property type="match status" value="1"/>
</dbReference>
<dbReference type="EMBL" id="CP024712">
    <property type="protein sequence ID" value="ATV16699.1"/>
    <property type="molecule type" value="Genomic_DNA"/>
</dbReference>
<feature type="region of interest" description="Disordered" evidence="1">
    <location>
        <begin position="96"/>
        <end position="131"/>
    </location>
</feature>